<sequence>MSDARNGSLDGRTDADPLPTISVVDPRDGTPVGTLPCAAPAQVRAAITAALSSARTWSRTEPERRGALLHEAADAVEQHAEELAELTTRETGKLADDALGGVRAGVGTLRQYAELGPVHRGHSLRGGVLAADWTVPEPRGLVVALTPWNDPIAVAAGLLGAALVTGNTVIHKPSERCPHVGRRLGEVLAGVLPEGVLTTLVGGPDVGRALSSSPDVDVIAHVGSSATGHAIARAAAETGAHVVRENGGNDPLVIDDDVDPTWAAAQAALGAFANAGQICTSVERIYVHQAIAAPFLTALTEEAARRDRDGALAPLVDRRLRRAVHEQVTQALEAGAVALTGAVVPEGPGAAYPATVLRDCTAEMTVMREETFGPVAPVQIVESFAEGLRRAGEGRYGLAATVLTGRLAHTQQALADLSVGTLKVNNVFGGAPGGSAQPRGDSGDGFGYGPELLDEMTRVKVVHVEMPAG</sequence>
<dbReference type="Proteomes" id="UP001164305">
    <property type="component" value="Chromosome"/>
</dbReference>
<dbReference type="Pfam" id="PF00171">
    <property type="entry name" value="Aldedh"/>
    <property type="match status" value="1"/>
</dbReference>
<dbReference type="Gene3D" id="3.40.605.10">
    <property type="entry name" value="Aldehyde Dehydrogenase, Chain A, domain 1"/>
    <property type="match status" value="1"/>
</dbReference>
<gene>
    <name evidence="4" type="ORF">BRM3_10615</name>
</gene>
<evidence type="ECO:0000256" key="1">
    <source>
        <dbReference type="ARBA" id="ARBA00023002"/>
    </source>
</evidence>
<evidence type="ECO:0000313" key="5">
    <source>
        <dbReference type="Proteomes" id="UP001164305"/>
    </source>
</evidence>
<reference evidence="4" key="1">
    <citation type="submission" date="2022-10" db="EMBL/GenBank/DDBJ databases">
        <title>Whole-Genome Sequencing of Brachybacterium huguangmaarense BRM-3, Isolated from Betula schmidtii.</title>
        <authorList>
            <person name="Haam D."/>
        </authorList>
    </citation>
    <scope>NUCLEOTIDE SEQUENCE</scope>
    <source>
        <strain evidence="4">BRM-3</strain>
    </source>
</reference>
<protein>
    <submittedName>
        <fullName evidence="4">Aldehyde dehydrogenase family protein</fullName>
    </submittedName>
</protein>
<dbReference type="RefSeq" id="WP_263593288.1">
    <property type="nucleotide sequence ID" value="NZ_CP107020.1"/>
</dbReference>
<evidence type="ECO:0000259" key="3">
    <source>
        <dbReference type="Pfam" id="PF00171"/>
    </source>
</evidence>
<accession>A0ABY6FYT0</accession>
<dbReference type="InterPro" id="IPR016161">
    <property type="entry name" value="Ald_DH/histidinol_DH"/>
</dbReference>
<evidence type="ECO:0000256" key="2">
    <source>
        <dbReference type="SAM" id="MobiDB-lite"/>
    </source>
</evidence>
<feature type="region of interest" description="Disordered" evidence="2">
    <location>
        <begin position="1"/>
        <end position="33"/>
    </location>
</feature>
<dbReference type="PANTHER" id="PTHR11699">
    <property type="entry name" value="ALDEHYDE DEHYDROGENASE-RELATED"/>
    <property type="match status" value="1"/>
</dbReference>
<dbReference type="CDD" id="cd07078">
    <property type="entry name" value="ALDH"/>
    <property type="match status" value="1"/>
</dbReference>
<feature type="domain" description="Aldehyde dehydrogenase" evidence="3">
    <location>
        <begin position="19"/>
        <end position="462"/>
    </location>
</feature>
<evidence type="ECO:0000313" key="4">
    <source>
        <dbReference type="EMBL" id="UYG16075.1"/>
    </source>
</evidence>
<proteinExistence type="predicted"/>
<name>A0ABY6FYT0_9MICO</name>
<dbReference type="Gene3D" id="3.40.309.10">
    <property type="entry name" value="Aldehyde Dehydrogenase, Chain A, domain 2"/>
    <property type="match status" value="1"/>
</dbReference>
<organism evidence="4 5">
    <name type="scientific">Brachybacterium huguangmaarense</name>
    <dbReference type="NCBI Taxonomy" id="1652028"/>
    <lineage>
        <taxon>Bacteria</taxon>
        <taxon>Bacillati</taxon>
        <taxon>Actinomycetota</taxon>
        <taxon>Actinomycetes</taxon>
        <taxon>Micrococcales</taxon>
        <taxon>Dermabacteraceae</taxon>
        <taxon>Brachybacterium</taxon>
    </lineage>
</organism>
<dbReference type="InterPro" id="IPR016163">
    <property type="entry name" value="Ald_DH_C"/>
</dbReference>
<dbReference type="EMBL" id="CP107020">
    <property type="protein sequence ID" value="UYG16075.1"/>
    <property type="molecule type" value="Genomic_DNA"/>
</dbReference>
<dbReference type="InterPro" id="IPR016162">
    <property type="entry name" value="Ald_DH_N"/>
</dbReference>
<dbReference type="SUPFAM" id="SSF53720">
    <property type="entry name" value="ALDH-like"/>
    <property type="match status" value="1"/>
</dbReference>
<dbReference type="InterPro" id="IPR015590">
    <property type="entry name" value="Aldehyde_DH_dom"/>
</dbReference>
<keyword evidence="1" id="KW-0560">Oxidoreductase</keyword>
<keyword evidence="5" id="KW-1185">Reference proteome</keyword>